<dbReference type="EMBL" id="VAHF01000252">
    <property type="protein sequence ID" value="TXG46283.1"/>
    <property type="molecule type" value="Genomic_DNA"/>
</dbReference>
<gene>
    <name evidence="2" type="ORF">EZV62_028222</name>
</gene>
<keyword evidence="1" id="KW-0472">Membrane</keyword>
<organism evidence="2 3">
    <name type="scientific">Acer yangbiense</name>
    <dbReference type="NCBI Taxonomy" id="1000413"/>
    <lineage>
        <taxon>Eukaryota</taxon>
        <taxon>Viridiplantae</taxon>
        <taxon>Streptophyta</taxon>
        <taxon>Embryophyta</taxon>
        <taxon>Tracheophyta</taxon>
        <taxon>Spermatophyta</taxon>
        <taxon>Magnoliopsida</taxon>
        <taxon>eudicotyledons</taxon>
        <taxon>Gunneridae</taxon>
        <taxon>Pentapetalae</taxon>
        <taxon>rosids</taxon>
        <taxon>malvids</taxon>
        <taxon>Sapindales</taxon>
        <taxon>Sapindaceae</taxon>
        <taxon>Hippocastanoideae</taxon>
        <taxon>Acereae</taxon>
        <taxon>Acer</taxon>
    </lineage>
</organism>
<protein>
    <submittedName>
        <fullName evidence="2">Uncharacterized protein</fullName>
    </submittedName>
</protein>
<keyword evidence="1" id="KW-0812">Transmembrane</keyword>
<evidence type="ECO:0000313" key="2">
    <source>
        <dbReference type="EMBL" id="TXG46283.1"/>
    </source>
</evidence>
<dbReference type="Proteomes" id="UP000323000">
    <property type="component" value="Unassembled WGS sequence"/>
</dbReference>
<evidence type="ECO:0000313" key="3">
    <source>
        <dbReference type="Proteomes" id="UP000323000"/>
    </source>
</evidence>
<feature type="transmembrane region" description="Helical" evidence="1">
    <location>
        <begin position="20"/>
        <end position="44"/>
    </location>
</feature>
<keyword evidence="3" id="KW-1185">Reference proteome</keyword>
<accession>A0A5C7GNY7</accession>
<proteinExistence type="predicted"/>
<dbReference type="AlphaFoldDB" id="A0A5C7GNY7"/>
<sequence length="73" mass="8381">MEENPGLCLSVSCHEQKKFIIPILASTIGVLLILFAFTVLALYIRKRKRGNIFHPSFYSYKLITSILPSFMNF</sequence>
<comment type="caution">
    <text evidence="2">The sequence shown here is derived from an EMBL/GenBank/DDBJ whole genome shotgun (WGS) entry which is preliminary data.</text>
</comment>
<evidence type="ECO:0000256" key="1">
    <source>
        <dbReference type="SAM" id="Phobius"/>
    </source>
</evidence>
<name>A0A5C7GNY7_9ROSI</name>
<reference evidence="3" key="1">
    <citation type="journal article" date="2019" name="Gigascience">
        <title>De novo genome assembly of the endangered Acer yangbiense, a plant species with extremely small populations endemic to Yunnan Province, China.</title>
        <authorList>
            <person name="Yang J."/>
            <person name="Wariss H.M."/>
            <person name="Tao L."/>
            <person name="Zhang R."/>
            <person name="Yun Q."/>
            <person name="Hollingsworth P."/>
            <person name="Dao Z."/>
            <person name="Luo G."/>
            <person name="Guo H."/>
            <person name="Ma Y."/>
            <person name="Sun W."/>
        </authorList>
    </citation>
    <scope>NUCLEOTIDE SEQUENCE [LARGE SCALE GENOMIC DNA]</scope>
    <source>
        <strain evidence="3">cv. Malutang</strain>
    </source>
</reference>
<keyword evidence="1" id="KW-1133">Transmembrane helix</keyword>